<accession>A0A5F0M1J7</accession>
<feature type="region of interest" description="Disordered" evidence="1">
    <location>
        <begin position="90"/>
        <end position="134"/>
    </location>
</feature>
<feature type="transmembrane region" description="Helical" evidence="2">
    <location>
        <begin position="15"/>
        <end position="35"/>
    </location>
</feature>
<dbReference type="AlphaFoldDB" id="A0A269YHJ4"/>
<dbReference type="Proteomes" id="UP000219947">
    <property type="component" value="Unassembled WGS sequence"/>
</dbReference>
<evidence type="ECO:0000313" key="5">
    <source>
        <dbReference type="Proteomes" id="UP000216195"/>
    </source>
</evidence>
<name>A0A269YHJ4_9MICC</name>
<gene>
    <name evidence="3" type="ORF">B8W87_08680</name>
    <name evidence="4" type="ORF">CRM92_07665</name>
</gene>
<evidence type="ECO:0000256" key="1">
    <source>
        <dbReference type="SAM" id="MobiDB-lite"/>
    </source>
</evidence>
<proteinExistence type="predicted"/>
<feature type="compositionally biased region" description="Polar residues" evidence="1">
    <location>
        <begin position="111"/>
        <end position="124"/>
    </location>
</feature>
<evidence type="ECO:0000313" key="6">
    <source>
        <dbReference type="Proteomes" id="UP000219947"/>
    </source>
</evidence>
<keyword evidence="2" id="KW-1133">Transmembrane helix</keyword>
<evidence type="ECO:0000313" key="4">
    <source>
        <dbReference type="EMBL" id="PEN15964.1"/>
    </source>
</evidence>
<keyword evidence="2" id="KW-0472">Membrane</keyword>
<dbReference type="RefSeq" id="WP_048752420.1">
    <property type="nucleotide sequence ID" value="NZ_CALIIF010000016.1"/>
</dbReference>
<comment type="caution">
    <text evidence="4">The sequence shown here is derived from an EMBL/GenBank/DDBJ whole genome shotgun (WGS) entry which is preliminary data.</text>
</comment>
<accession>A0A269YHJ4</accession>
<evidence type="ECO:0000313" key="3">
    <source>
        <dbReference type="EMBL" id="PAK85024.1"/>
    </source>
</evidence>
<organism evidence="4 6">
    <name type="scientific">Rothia dentocariosa</name>
    <dbReference type="NCBI Taxonomy" id="2047"/>
    <lineage>
        <taxon>Bacteria</taxon>
        <taxon>Bacillati</taxon>
        <taxon>Actinomycetota</taxon>
        <taxon>Actinomycetes</taxon>
        <taxon>Micrococcales</taxon>
        <taxon>Micrococcaceae</taxon>
        <taxon>Rothia</taxon>
    </lineage>
</organism>
<dbReference type="EMBL" id="NCWU01000012">
    <property type="protein sequence ID" value="PAK85024.1"/>
    <property type="molecule type" value="Genomic_DNA"/>
</dbReference>
<feature type="transmembrane region" description="Helical" evidence="2">
    <location>
        <begin position="47"/>
        <end position="69"/>
    </location>
</feature>
<keyword evidence="2" id="KW-0812">Transmembrane</keyword>
<dbReference type="Proteomes" id="UP000216195">
    <property type="component" value="Unassembled WGS sequence"/>
</dbReference>
<feature type="compositionally biased region" description="Basic and acidic residues" evidence="1">
    <location>
        <begin position="92"/>
        <end position="110"/>
    </location>
</feature>
<evidence type="ECO:0000256" key="2">
    <source>
        <dbReference type="SAM" id="Phobius"/>
    </source>
</evidence>
<keyword evidence="6" id="KW-1185">Reference proteome</keyword>
<dbReference type="EMBL" id="PDEV01000003">
    <property type="protein sequence ID" value="PEN15964.1"/>
    <property type="molecule type" value="Genomic_DNA"/>
</dbReference>
<reference evidence="4" key="2">
    <citation type="submission" date="2017-10" db="EMBL/GenBank/DDBJ databases">
        <title>Kefir isolates.</title>
        <authorList>
            <person name="Kim Y."/>
            <person name="Blasche S."/>
        </authorList>
    </citation>
    <scope>NUCLEOTIDE SEQUENCE [LARGE SCALE GENOMIC DNA]</scope>
    <source>
        <strain evidence="4">OG2-2</strain>
    </source>
</reference>
<protein>
    <submittedName>
        <fullName evidence="4">Uncharacterized protein</fullName>
    </submittedName>
</protein>
<sequence length="134" mass="13978">MAEERPRGFKAQVKGPLLVAAALAVAAFFAVFIFATGGTRNHPNLVLALGVAGAVFVVTLVVCATLILAERPNDPSLGQGTGINKSSAKLYEQAKAKREAAEREKARAERNSQTAGTKETTAGNNAEPPKTTDS</sequence>
<reference evidence="3 5" key="1">
    <citation type="submission" date="2017-04" db="EMBL/GenBank/DDBJ databases">
        <title>Kefir bacterial isolates.</title>
        <authorList>
            <person name="Kim Y."/>
            <person name="Blasche S."/>
            <person name="Patil K.R."/>
        </authorList>
    </citation>
    <scope>NUCLEOTIDE SEQUENCE [LARGE SCALE GENOMIC DNA]</scope>
    <source>
        <strain evidence="3 5">OG2-1</strain>
    </source>
</reference>